<evidence type="ECO:0000259" key="1">
    <source>
        <dbReference type="PROSITE" id="PS50112"/>
    </source>
</evidence>
<dbReference type="AlphaFoldDB" id="A0A7T6Z4K0"/>
<dbReference type="InterPro" id="IPR052163">
    <property type="entry name" value="DGC-Regulatory_Protein"/>
</dbReference>
<dbReference type="EMBL" id="CP054705">
    <property type="protein sequence ID" value="QQK76701.1"/>
    <property type="molecule type" value="Genomic_DNA"/>
</dbReference>
<dbReference type="NCBIfam" id="TIGR00229">
    <property type="entry name" value="sensory_box"/>
    <property type="match status" value="1"/>
</dbReference>
<dbReference type="CDD" id="cd00130">
    <property type="entry name" value="PAS"/>
    <property type="match status" value="1"/>
</dbReference>
<dbReference type="SUPFAM" id="SSF55785">
    <property type="entry name" value="PYP-like sensor domain (PAS domain)"/>
    <property type="match status" value="1"/>
</dbReference>
<dbReference type="PROSITE" id="PS50112">
    <property type="entry name" value="PAS"/>
    <property type="match status" value="1"/>
</dbReference>
<reference evidence="3 4" key="1">
    <citation type="submission" date="2020-06" db="EMBL/GenBank/DDBJ databases">
        <title>Genomic analysis of Salicibibacter sp. NKC5-3.</title>
        <authorList>
            <person name="Oh Y.J."/>
        </authorList>
    </citation>
    <scope>NUCLEOTIDE SEQUENCE [LARGE SCALE GENOMIC DNA]</scope>
    <source>
        <strain evidence="3 4">NKC5-3</strain>
    </source>
</reference>
<dbReference type="Gene3D" id="3.30.450.20">
    <property type="entry name" value="PAS domain"/>
    <property type="match status" value="1"/>
</dbReference>
<evidence type="ECO:0000259" key="2">
    <source>
        <dbReference type="PROSITE" id="PS50113"/>
    </source>
</evidence>
<feature type="domain" description="PAS" evidence="1">
    <location>
        <begin position="1"/>
        <end position="30"/>
    </location>
</feature>
<accession>A0A7T6Z4K0</accession>
<protein>
    <submittedName>
        <fullName evidence="3">PAS domain S-box protein</fullName>
    </submittedName>
</protein>
<evidence type="ECO:0000313" key="4">
    <source>
        <dbReference type="Proteomes" id="UP000595823"/>
    </source>
</evidence>
<proteinExistence type="predicted"/>
<dbReference type="Pfam" id="PF13426">
    <property type="entry name" value="PAS_9"/>
    <property type="match status" value="1"/>
</dbReference>
<dbReference type="KEGG" id="scia:HUG15_14760"/>
<name>A0A7T6Z4K0_9BACI</name>
<dbReference type="InterPro" id="IPR035965">
    <property type="entry name" value="PAS-like_dom_sf"/>
</dbReference>
<dbReference type="PROSITE" id="PS50113">
    <property type="entry name" value="PAC"/>
    <property type="match status" value="1"/>
</dbReference>
<gene>
    <name evidence="3" type="ORF">HUG15_14760</name>
</gene>
<evidence type="ECO:0000313" key="3">
    <source>
        <dbReference type="EMBL" id="QQK76701.1"/>
    </source>
</evidence>
<dbReference type="InterPro" id="IPR001610">
    <property type="entry name" value="PAC"/>
</dbReference>
<dbReference type="PANTHER" id="PTHR46663">
    <property type="entry name" value="DIGUANYLATE CYCLASE DGCT-RELATED"/>
    <property type="match status" value="1"/>
</dbReference>
<dbReference type="Proteomes" id="UP000595823">
    <property type="component" value="Chromosome"/>
</dbReference>
<keyword evidence="4" id="KW-1185">Reference proteome</keyword>
<dbReference type="InterPro" id="IPR000014">
    <property type="entry name" value="PAS"/>
</dbReference>
<sequence length="105" mass="11984">MITNKKGRIIAVNPAFTGITGYEKEDVIGKKPNVLQSGKQSDDFYTNLWQNLNEQGEWQGEMWNRHKDGSLIAEWPTIHAIRDEAGEVNQYVGMFSDITDQKKGR</sequence>
<feature type="domain" description="PAC" evidence="2">
    <location>
        <begin position="58"/>
        <end position="105"/>
    </location>
</feature>
<dbReference type="InterPro" id="IPR000700">
    <property type="entry name" value="PAS-assoc_C"/>
</dbReference>
<organism evidence="3 4">
    <name type="scientific">Salicibibacter cibarius</name>
    <dbReference type="NCBI Taxonomy" id="2743000"/>
    <lineage>
        <taxon>Bacteria</taxon>
        <taxon>Bacillati</taxon>
        <taxon>Bacillota</taxon>
        <taxon>Bacilli</taxon>
        <taxon>Bacillales</taxon>
        <taxon>Bacillaceae</taxon>
        <taxon>Salicibibacter</taxon>
    </lineage>
</organism>
<dbReference type="SMART" id="SM00086">
    <property type="entry name" value="PAC"/>
    <property type="match status" value="1"/>
</dbReference>
<dbReference type="PANTHER" id="PTHR46663:SF3">
    <property type="entry name" value="SLL0267 PROTEIN"/>
    <property type="match status" value="1"/>
</dbReference>